<reference evidence="7" key="1">
    <citation type="journal article" date="2023" name="Insect Mol. Biol.">
        <title>Genome sequencing provides insights into the evolution of gene families encoding plant cell wall-degrading enzymes in longhorned beetles.</title>
        <authorList>
            <person name="Shin N.R."/>
            <person name="Okamura Y."/>
            <person name="Kirsch R."/>
            <person name="Pauchet Y."/>
        </authorList>
    </citation>
    <scope>NUCLEOTIDE SEQUENCE</scope>
    <source>
        <strain evidence="7">RBIC_L_NR</strain>
    </source>
</reference>
<dbReference type="Gene3D" id="3.40.850.10">
    <property type="entry name" value="Kinesin motor domain"/>
    <property type="match status" value="1"/>
</dbReference>
<evidence type="ECO:0000256" key="2">
    <source>
        <dbReference type="ARBA" id="ARBA00022840"/>
    </source>
</evidence>
<feature type="region of interest" description="Actin-binding" evidence="5">
    <location>
        <begin position="53"/>
        <end position="75"/>
    </location>
</feature>
<sequence length="103" mass="11801">MRTSSNEFVQDLYTFQDLSNTITQRAVANGITTVSRGTSKGKPTVSDTFRHQLQALVDVLQSTTPWYVRCIKPNKHKLPNDYDDQLVLDQLKYLGMLDIIRIK</sequence>
<keyword evidence="3 5" id="KW-0518">Myosin</keyword>
<dbReference type="Gene3D" id="1.20.58.530">
    <property type="match status" value="1"/>
</dbReference>
<dbReference type="InterPro" id="IPR036961">
    <property type="entry name" value="Kinesin_motor_dom_sf"/>
</dbReference>
<evidence type="ECO:0000259" key="6">
    <source>
        <dbReference type="PROSITE" id="PS51456"/>
    </source>
</evidence>
<dbReference type="PROSITE" id="PS51456">
    <property type="entry name" value="MYOSIN_MOTOR"/>
    <property type="match status" value="1"/>
</dbReference>
<dbReference type="PANTHER" id="PTHR46049">
    <property type="entry name" value="AGAP003327-PA"/>
    <property type="match status" value="1"/>
</dbReference>
<accession>A0AAV8ZP52</accession>
<gene>
    <name evidence="7" type="ORF">NQ314_003513</name>
</gene>
<dbReference type="Proteomes" id="UP001162156">
    <property type="component" value="Unassembled WGS sequence"/>
</dbReference>
<comment type="caution">
    <text evidence="5">Lacks conserved residue(s) required for the propagation of feature annotation.</text>
</comment>
<keyword evidence="2" id="KW-0067">ATP-binding</keyword>
<evidence type="ECO:0000256" key="4">
    <source>
        <dbReference type="ARBA" id="ARBA00023175"/>
    </source>
</evidence>
<dbReference type="InterPro" id="IPR001609">
    <property type="entry name" value="Myosin_head_motor_dom-like"/>
</dbReference>
<comment type="similarity">
    <text evidence="5">Belongs to the TRAFAC class myosin-kinesin ATPase superfamily. Myosin family.</text>
</comment>
<keyword evidence="5" id="KW-0009">Actin-binding</keyword>
<feature type="domain" description="Myosin motor" evidence="6">
    <location>
        <begin position="1"/>
        <end position="103"/>
    </location>
</feature>
<keyword evidence="4" id="KW-0505">Motor protein</keyword>
<dbReference type="GO" id="GO:0003774">
    <property type="term" value="F:cytoskeletal motor activity"/>
    <property type="evidence" value="ECO:0007669"/>
    <property type="project" value="InterPro"/>
</dbReference>
<proteinExistence type="inferred from homology"/>
<protein>
    <recommendedName>
        <fullName evidence="6">Myosin motor domain-containing protein</fullName>
    </recommendedName>
</protein>
<dbReference type="GO" id="GO:0016459">
    <property type="term" value="C:myosin complex"/>
    <property type="evidence" value="ECO:0007669"/>
    <property type="project" value="UniProtKB-KW"/>
</dbReference>
<comment type="caution">
    <text evidence="7">The sequence shown here is derived from an EMBL/GenBank/DDBJ whole genome shotgun (WGS) entry which is preliminary data.</text>
</comment>
<name>A0AAV8ZP52_9CUCU</name>
<dbReference type="PANTHER" id="PTHR46049:SF5">
    <property type="entry name" value="PLECKSTRIN HOMOLOGY DOMAIN-CONTAINING FAMILY H MEMBER 3"/>
    <property type="match status" value="1"/>
</dbReference>
<evidence type="ECO:0000313" key="8">
    <source>
        <dbReference type="Proteomes" id="UP001162156"/>
    </source>
</evidence>
<dbReference type="AlphaFoldDB" id="A0AAV8ZP52"/>
<dbReference type="GO" id="GO:0003779">
    <property type="term" value="F:actin binding"/>
    <property type="evidence" value="ECO:0007669"/>
    <property type="project" value="UniProtKB-KW"/>
</dbReference>
<dbReference type="EMBL" id="JANEYF010000999">
    <property type="protein sequence ID" value="KAJ8966479.1"/>
    <property type="molecule type" value="Genomic_DNA"/>
</dbReference>
<evidence type="ECO:0000256" key="3">
    <source>
        <dbReference type="ARBA" id="ARBA00023123"/>
    </source>
</evidence>
<dbReference type="InterPro" id="IPR027417">
    <property type="entry name" value="P-loop_NTPase"/>
</dbReference>
<dbReference type="SUPFAM" id="SSF52540">
    <property type="entry name" value="P-loop containing nucleoside triphosphate hydrolases"/>
    <property type="match status" value="1"/>
</dbReference>
<keyword evidence="1" id="KW-0547">Nucleotide-binding</keyword>
<evidence type="ECO:0000313" key="7">
    <source>
        <dbReference type="EMBL" id="KAJ8966479.1"/>
    </source>
</evidence>
<dbReference type="Gene3D" id="1.20.120.720">
    <property type="entry name" value="Myosin VI head, motor domain, U50 subdomain"/>
    <property type="match status" value="1"/>
</dbReference>
<dbReference type="GO" id="GO:0005524">
    <property type="term" value="F:ATP binding"/>
    <property type="evidence" value="ECO:0007669"/>
    <property type="project" value="UniProtKB-KW"/>
</dbReference>
<dbReference type="InterPro" id="IPR051724">
    <property type="entry name" value="Actin_motor_Myosin"/>
</dbReference>
<keyword evidence="8" id="KW-1185">Reference proteome</keyword>
<organism evidence="7 8">
    <name type="scientific">Rhamnusium bicolor</name>
    <dbReference type="NCBI Taxonomy" id="1586634"/>
    <lineage>
        <taxon>Eukaryota</taxon>
        <taxon>Metazoa</taxon>
        <taxon>Ecdysozoa</taxon>
        <taxon>Arthropoda</taxon>
        <taxon>Hexapoda</taxon>
        <taxon>Insecta</taxon>
        <taxon>Pterygota</taxon>
        <taxon>Neoptera</taxon>
        <taxon>Endopterygota</taxon>
        <taxon>Coleoptera</taxon>
        <taxon>Polyphaga</taxon>
        <taxon>Cucujiformia</taxon>
        <taxon>Chrysomeloidea</taxon>
        <taxon>Cerambycidae</taxon>
        <taxon>Lepturinae</taxon>
        <taxon>Rhagiini</taxon>
        <taxon>Rhamnusium</taxon>
    </lineage>
</organism>
<evidence type="ECO:0000256" key="1">
    <source>
        <dbReference type="ARBA" id="ARBA00022741"/>
    </source>
</evidence>
<evidence type="ECO:0000256" key="5">
    <source>
        <dbReference type="PROSITE-ProRule" id="PRU00782"/>
    </source>
</evidence>
<dbReference type="Pfam" id="PF00063">
    <property type="entry name" value="Myosin_head"/>
    <property type="match status" value="1"/>
</dbReference>